<keyword evidence="2" id="KW-1185">Reference proteome</keyword>
<proteinExistence type="predicted"/>
<accession>A0ABV2L6F2</accession>
<name>A0ABV2L6F2_9HYPH</name>
<reference evidence="1 2" key="1">
    <citation type="submission" date="2024-06" db="EMBL/GenBank/DDBJ databases">
        <title>Genomic Encyclopedia of Type Strains, Phase IV (KMG-IV): sequencing the most valuable type-strain genomes for metagenomic binning, comparative biology and taxonomic classification.</title>
        <authorList>
            <person name="Goeker M."/>
        </authorList>
    </citation>
    <scope>NUCLEOTIDE SEQUENCE [LARGE SCALE GENOMIC DNA]</scope>
    <source>
        <strain evidence="1 2">DSM 21331</strain>
    </source>
</reference>
<evidence type="ECO:0000313" key="1">
    <source>
        <dbReference type="EMBL" id="MET3693416.1"/>
    </source>
</evidence>
<dbReference type="RefSeq" id="WP_238276647.1">
    <property type="nucleotide sequence ID" value="NZ_BPQL01000017.1"/>
</dbReference>
<evidence type="ECO:0000313" key="2">
    <source>
        <dbReference type="Proteomes" id="UP001549145"/>
    </source>
</evidence>
<comment type="caution">
    <text evidence="1">The sequence shown here is derived from an EMBL/GenBank/DDBJ whole genome shotgun (WGS) entry which is preliminary data.</text>
</comment>
<organism evidence="1 2">
    <name type="scientific">Methylobacterium goesingense</name>
    <dbReference type="NCBI Taxonomy" id="243690"/>
    <lineage>
        <taxon>Bacteria</taxon>
        <taxon>Pseudomonadati</taxon>
        <taxon>Pseudomonadota</taxon>
        <taxon>Alphaproteobacteria</taxon>
        <taxon>Hyphomicrobiales</taxon>
        <taxon>Methylobacteriaceae</taxon>
        <taxon>Methylobacterium</taxon>
    </lineage>
</organism>
<gene>
    <name evidence="1" type="ORF">ABID43_002966</name>
</gene>
<dbReference type="Proteomes" id="UP001549145">
    <property type="component" value="Unassembled WGS sequence"/>
</dbReference>
<dbReference type="EMBL" id="JBEPMM010000008">
    <property type="protein sequence ID" value="MET3693416.1"/>
    <property type="molecule type" value="Genomic_DNA"/>
</dbReference>
<sequence>MFAQAGGVTFREDLGVEETTETDNVVRWDGEKLYVEHDIYHNGQLVHRKYRKNVSEAVARALQALINQARQ</sequence>
<protein>
    <submittedName>
        <fullName evidence="1">Uncharacterized protein</fullName>
    </submittedName>
</protein>